<keyword evidence="2 7" id="KW-0813">Transport</keyword>
<dbReference type="InterPro" id="IPR035906">
    <property type="entry name" value="MetI-like_sf"/>
</dbReference>
<evidence type="ECO:0000313" key="11">
    <source>
        <dbReference type="Proteomes" id="UP001156398"/>
    </source>
</evidence>
<dbReference type="GO" id="GO:0005886">
    <property type="term" value="C:plasma membrane"/>
    <property type="evidence" value="ECO:0007669"/>
    <property type="project" value="UniProtKB-SubCell"/>
</dbReference>
<evidence type="ECO:0000259" key="8">
    <source>
        <dbReference type="PROSITE" id="PS50928"/>
    </source>
</evidence>
<comment type="subcellular location">
    <subcellularLocation>
        <location evidence="1 7">Cell membrane</location>
        <topology evidence="1 7">Multi-pass membrane protein</topology>
    </subcellularLocation>
</comment>
<feature type="transmembrane region" description="Helical" evidence="7">
    <location>
        <begin position="79"/>
        <end position="100"/>
    </location>
</feature>
<feature type="transmembrane region" description="Helical" evidence="7">
    <location>
        <begin position="191"/>
        <end position="213"/>
    </location>
</feature>
<dbReference type="EMBL" id="JAAGKO020000003">
    <property type="protein sequence ID" value="MDI5961713.1"/>
    <property type="molecule type" value="Genomic_DNA"/>
</dbReference>
<dbReference type="AlphaFoldDB" id="A0AA90KHV3"/>
<comment type="caution">
    <text evidence="10">The sequence shown here is derived from an EMBL/GenBank/DDBJ whole genome shotgun (WGS) entry which is preliminary data.</text>
</comment>
<dbReference type="Gene3D" id="1.10.3720.10">
    <property type="entry name" value="MetI-like"/>
    <property type="match status" value="1"/>
</dbReference>
<dbReference type="PANTHER" id="PTHR32243:SF18">
    <property type="entry name" value="INNER MEMBRANE ABC TRANSPORTER PERMEASE PROTEIN YCJP"/>
    <property type="match status" value="1"/>
</dbReference>
<feature type="domain" description="ABC transmembrane type-1" evidence="8">
    <location>
        <begin position="75"/>
        <end position="267"/>
    </location>
</feature>
<organism evidence="10">
    <name type="scientific">Streptantibioticus silvisoli</name>
    <dbReference type="NCBI Taxonomy" id="2705255"/>
    <lineage>
        <taxon>Bacteria</taxon>
        <taxon>Bacillati</taxon>
        <taxon>Actinomycetota</taxon>
        <taxon>Actinomycetes</taxon>
        <taxon>Kitasatosporales</taxon>
        <taxon>Streptomycetaceae</taxon>
        <taxon>Streptantibioticus</taxon>
    </lineage>
</organism>
<reference evidence="10 11" key="1">
    <citation type="submission" date="2023-05" db="EMBL/GenBank/DDBJ databases">
        <title>Streptantibioticus silvisoli sp. nov., acidotolerant actinomycetes 1 from pine litter.</title>
        <authorList>
            <person name="Swiecimska M."/>
            <person name="Golinska P."/>
            <person name="Sangal V."/>
            <person name="Wachnowicz B."/>
            <person name="Goodfellow M."/>
        </authorList>
    </citation>
    <scope>NUCLEOTIDE SEQUENCE</scope>
    <source>
        <strain evidence="10">SL13</strain>
        <strain evidence="9 11">SL54</strain>
    </source>
</reference>
<dbReference type="RefSeq" id="WP_271316432.1">
    <property type="nucleotide sequence ID" value="NZ_JAAGKO020000003.1"/>
</dbReference>
<keyword evidence="3" id="KW-1003">Cell membrane</keyword>
<evidence type="ECO:0000256" key="6">
    <source>
        <dbReference type="ARBA" id="ARBA00023136"/>
    </source>
</evidence>
<dbReference type="CDD" id="cd06261">
    <property type="entry name" value="TM_PBP2"/>
    <property type="match status" value="1"/>
</dbReference>
<keyword evidence="6 7" id="KW-0472">Membrane</keyword>
<feature type="transmembrane region" description="Helical" evidence="7">
    <location>
        <begin position="15"/>
        <end position="35"/>
    </location>
</feature>
<name>A0AA90KHV3_9ACTN</name>
<evidence type="ECO:0000256" key="3">
    <source>
        <dbReference type="ARBA" id="ARBA00022475"/>
    </source>
</evidence>
<dbReference type="EMBL" id="JABXJJ020000031">
    <property type="protein sequence ID" value="MDI5972330.1"/>
    <property type="molecule type" value="Genomic_DNA"/>
</dbReference>
<evidence type="ECO:0000313" key="9">
    <source>
        <dbReference type="EMBL" id="MDI5961713.1"/>
    </source>
</evidence>
<gene>
    <name evidence="9" type="ORF">POF43_003080</name>
    <name evidence="10" type="ORF">POF50_023825</name>
</gene>
<sequence>MSSPHTRTRPAVRGLQYLALLGYLVFLVFPLGWLISTAFKGPREIAQIHPHWIPRSPTLRNFSDAFDLQPILHGAGNSLVVAVCASLITVVLAAPAAYVLARHRNAVSRGTLGWVLLSQIFPFILIVIPLFLVLKQFQLINSLVGLVLVYVVWNMPFALWMLRSYVQAVPPVLEEAAAVDGAGRLRTLVSVVFPLLAPGVVATTLFAFINSWNEFFFALVLLKTPDKMTLPLILIRFIGADGVASLGPLAAAAVLATLPSLLFFALIQRRLTSGLLGGAVKG</sequence>
<keyword evidence="4 7" id="KW-0812">Transmembrane</keyword>
<dbReference type="Proteomes" id="UP001156398">
    <property type="component" value="Unassembled WGS sequence"/>
</dbReference>
<feature type="transmembrane region" description="Helical" evidence="7">
    <location>
        <begin position="233"/>
        <end position="266"/>
    </location>
</feature>
<dbReference type="InterPro" id="IPR050901">
    <property type="entry name" value="BP-dep_ABC_trans_perm"/>
</dbReference>
<keyword evidence="11" id="KW-1185">Reference proteome</keyword>
<evidence type="ECO:0000256" key="1">
    <source>
        <dbReference type="ARBA" id="ARBA00004651"/>
    </source>
</evidence>
<feature type="transmembrane region" description="Helical" evidence="7">
    <location>
        <begin position="112"/>
        <end position="134"/>
    </location>
</feature>
<evidence type="ECO:0000313" key="10">
    <source>
        <dbReference type="EMBL" id="MDI5972330.1"/>
    </source>
</evidence>
<evidence type="ECO:0000256" key="7">
    <source>
        <dbReference type="RuleBase" id="RU363032"/>
    </source>
</evidence>
<comment type="similarity">
    <text evidence="7">Belongs to the binding-protein-dependent transport system permease family.</text>
</comment>
<dbReference type="PROSITE" id="PS50928">
    <property type="entry name" value="ABC_TM1"/>
    <property type="match status" value="1"/>
</dbReference>
<keyword evidence="5 7" id="KW-1133">Transmembrane helix</keyword>
<evidence type="ECO:0000256" key="2">
    <source>
        <dbReference type="ARBA" id="ARBA00022448"/>
    </source>
</evidence>
<feature type="transmembrane region" description="Helical" evidence="7">
    <location>
        <begin position="140"/>
        <end position="162"/>
    </location>
</feature>
<dbReference type="PANTHER" id="PTHR32243">
    <property type="entry name" value="MALTOSE TRANSPORT SYSTEM PERMEASE-RELATED"/>
    <property type="match status" value="1"/>
</dbReference>
<protein>
    <submittedName>
        <fullName evidence="10">Carbohydrate ABC transporter permease</fullName>
    </submittedName>
</protein>
<dbReference type="Pfam" id="PF00528">
    <property type="entry name" value="BPD_transp_1"/>
    <property type="match status" value="1"/>
</dbReference>
<evidence type="ECO:0000256" key="4">
    <source>
        <dbReference type="ARBA" id="ARBA00022692"/>
    </source>
</evidence>
<dbReference type="GO" id="GO:0055085">
    <property type="term" value="P:transmembrane transport"/>
    <property type="evidence" value="ECO:0007669"/>
    <property type="project" value="InterPro"/>
</dbReference>
<accession>A0AA90KHV3</accession>
<proteinExistence type="inferred from homology"/>
<dbReference type="SUPFAM" id="SSF161098">
    <property type="entry name" value="MetI-like"/>
    <property type="match status" value="1"/>
</dbReference>
<evidence type="ECO:0000256" key="5">
    <source>
        <dbReference type="ARBA" id="ARBA00022989"/>
    </source>
</evidence>
<dbReference type="InterPro" id="IPR000515">
    <property type="entry name" value="MetI-like"/>
</dbReference>